<dbReference type="EMBL" id="JBHTAX010000001">
    <property type="protein sequence ID" value="MFC7190318.1"/>
    <property type="molecule type" value="Genomic_DNA"/>
</dbReference>
<name>A0ABD5YM79_9EURY</name>
<feature type="compositionally biased region" description="Polar residues" evidence="1">
    <location>
        <begin position="27"/>
        <end position="39"/>
    </location>
</feature>
<comment type="caution">
    <text evidence="2">The sequence shown here is derived from an EMBL/GenBank/DDBJ whole genome shotgun (WGS) entry which is preliminary data.</text>
</comment>
<dbReference type="AlphaFoldDB" id="A0ABD5YM79"/>
<keyword evidence="3" id="KW-1185">Reference proteome</keyword>
<dbReference type="GeneID" id="76199919"/>
<evidence type="ECO:0000256" key="1">
    <source>
        <dbReference type="SAM" id="MobiDB-lite"/>
    </source>
</evidence>
<evidence type="ECO:0000313" key="2">
    <source>
        <dbReference type="EMBL" id="MFC7190318.1"/>
    </source>
</evidence>
<evidence type="ECO:0000313" key="3">
    <source>
        <dbReference type="Proteomes" id="UP001596417"/>
    </source>
</evidence>
<organism evidence="2 3">
    <name type="scientific">Halocatena marina</name>
    <dbReference type="NCBI Taxonomy" id="2934937"/>
    <lineage>
        <taxon>Archaea</taxon>
        <taxon>Methanobacteriati</taxon>
        <taxon>Methanobacteriota</taxon>
        <taxon>Stenosarchaea group</taxon>
        <taxon>Halobacteria</taxon>
        <taxon>Halobacteriales</taxon>
        <taxon>Natronomonadaceae</taxon>
        <taxon>Halocatena</taxon>
    </lineage>
</organism>
<feature type="compositionally biased region" description="Basic and acidic residues" evidence="1">
    <location>
        <begin position="40"/>
        <end position="52"/>
    </location>
</feature>
<proteinExistence type="predicted"/>
<reference evidence="2 3" key="1">
    <citation type="journal article" date="2019" name="Int. J. Syst. Evol. Microbiol.">
        <title>The Global Catalogue of Microorganisms (GCM) 10K type strain sequencing project: providing services to taxonomists for standard genome sequencing and annotation.</title>
        <authorList>
            <consortium name="The Broad Institute Genomics Platform"/>
            <consortium name="The Broad Institute Genome Sequencing Center for Infectious Disease"/>
            <person name="Wu L."/>
            <person name="Ma J."/>
        </authorList>
    </citation>
    <scope>NUCLEOTIDE SEQUENCE [LARGE SCALE GENOMIC DNA]</scope>
    <source>
        <strain evidence="2 3">RDMS1</strain>
    </source>
</reference>
<sequence>MNRRKLLKSVAGGVTLGLAGCIARQSSTDATNGNETTNNSEDKTDHENRTENEGSGTDTDSDGTQSGKQQATLAKKSFNVVSSGCGKEKIETNASFEGRTVQVTGTISGSNSCYTAELKDVTLEQDTLTVRIRSFENKNNELCSMCLSNIEYNTTCTFEDELPNRVVVVHNGKEAMSKRRS</sequence>
<protein>
    <recommendedName>
        <fullName evidence="4">Lipoprotein</fullName>
    </recommendedName>
</protein>
<dbReference type="RefSeq" id="WP_264556143.1">
    <property type="nucleotide sequence ID" value="NZ_CP109979.1"/>
</dbReference>
<feature type="region of interest" description="Disordered" evidence="1">
    <location>
        <begin position="27"/>
        <end position="72"/>
    </location>
</feature>
<feature type="compositionally biased region" description="Polar residues" evidence="1">
    <location>
        <begin position="53"/>
        <end position="72"/>
    </location>
</feature>
<dbReference type="PROSITE" id="PS51257">
    <property type="entry name" value="PROKAR_LIPOPROTEIN"/>
    <property type="match status" value="1"/>
</dbReference>
<gene>
    <name evidence="2" type="ORF">ACFQL7_10950</name>
</gene>
<dbReference type="Proteomes" id="UP001596417">
    <property type="component" value="Unassembled WGS sequence"/>
</dbReference>
<accession>A0ABD5YM79</accession>
<evidence type="ECO:0008006" key="4">
    <source>
        <dbReference type="Google" id="ProtNLM"/>
    </source>
</evidence>